<name>A0ABC8R7B5_9AQUA</name>
<keyword evidence="3" id="KW-1185">Reference proteome</keyword>
<comment type="caution">
    <text evidence="2">The sequence shown here is derived from an EMBL/GenBank/DDBJ whole genome shotgun (WGS) entry which is preliminary data.</text>
</comment>
<organism evidence="2 3">
    <name type="scientific">Ilex paraguariensis</name>
    <name type="common">yerba mate</name>
    <dbReference type="NCBI Taxonomy" id="185542"/>
    <lineage>
        <taxon>Eukaryota</taxon>
        <taxon>Viridiplantae</taxon>
        <taxon>Streptophyta</taxon>
        <taxon>Embryophyta</taxon>
        <taxon>Tracheophyta</taxon>
        <taxon>Spermatophyta</taxon>
        <taxon>Magnoliopsida</taxon>
        <taxon>eudicotyledons</taxon>
        <taxon>Gunneridae</taxon>
        <taxon>Pentapetalae</taxon>
        <taxon>asterids</taxon>
        <taxon>campanulids</taxon>
        <taxon>Aquifoliales</taxon>
        <taxon>Aquifoliaceae</taxon>
        <taxon>Ilex</taxon>
    </lineage>
</organism>
<protein>
    <submittedName>
        <fullName evidence="2">Uncharacterized protein</fullName>
    </submittedName>
</protein>
<sequence>MKEDVDGVTPCLRRGDTTSDDVRGIDGDDRRNKFQHGTKGDSCAIQGVDPLGNAEEGGNTLGDTHIRGLDGASDTGSADYVGVDGMGDVKSGWSMGDARARRGDVGKDMGTRKGETLGMGGDTKVGERGGSVSDELGITNGVLGGFSSIGDPSDELGSSHRGRLSARIGGPRPGPPILVHEFLLIPKLHDLLLAFALLGA</sequence>
<accession>A0ABC8R7B5</accession>
<evidence type="ECO:0000313" key="3">
    <source>
        <dbReference type="Proteomes" id="UP001642360"/>
    </source>
</evidence>
<gene>
    <name evidence="2" type="ORF">ILEXP_LOCUS6176</name>
</gene>
<dbReference type="AlphaFoldDB" id="A0ABC8R7B5"/>
<evidence type="ECO:0000313" key="2">
    <source>
        <dbReference type="EMBL" id="CAK9138819.1"/>
    </source>
</evidence>
<proteinExistence type="predicted"/>
<dbReference type="Proteomes" id="UP001642360">
    <property type="component" value="Unassembled WGS sequence"/>
</dbReference>
<feature type="compositionally biased region" description="Basic and acidic residues" evidence="1">
    <location>
        <begin position="98"/>
        <end position="115"/>
    </location>
</feature>
<dbReference type="EMBL" id="CAUOFW020000919">
    <property type="protein sequence ID" value="CAK9138819.1"/>
    <property type="molecule type" value="Genomic_DNA"/>
</dbReference>
<feature type="region of interest" description="Disordered" evidence="1">
    <location>
        <begin position="94"/>
        <end position="130"/>
    </location>
</feature>
<feature type="region of interest" description="Disordered" evidence="1">
    <location>
        <begin position="1"/>
        <end position="41"/>
    </location>
</feature>
<feature type="compositionally biased region" description="Basic and acidic residues" evidence="1">
    <location>
        <begin position="13"/>
        <end position="32"/>
    </location>
</feature>
<evidence type="ECO:0000256" key="1">
    <source>
        <dbReference type="SAM" id="MobiDB-lite"/>
    </source>
</evidence>
<reference evidence="2 3" key="1">
    <citation type="submission" date="2024-02" db="EMBL/GenBank/DDBJ databases">
        <authorList>
            <person name="Vignale AGUSTIN F."/>
            <person name="Sosa J E."/>
            <person name="Modenutti C."/>
        </authorList>
    </citation>
    <scope>NUCLEOTIDE SEQUENCE [LARGE SCALE GENOMIC DNA]</scope>
</reference>